<name>A0A2G5DQ78_AQUCA</name>
<sequence length="205" mass="23685">MKLYYPRPLLFFWPVVCSSWITTVMAIICVDPFAKTCNFSLRSLCSEIPVVGLVHLFFSVWLHASASSLCSNGWCGPASYRFVKSVGNHYVNCHFEHCIIRKGFTWIRLGTLKRPILNACIPRKVNFEDNDLIGRKLTIIQDVLSAHNLNRINKCHRQMRTMRTICYSRPDNDDPLRKKAKKMTLITSDIEQRQKCSIQVVINFS</sequence>
<dbReference type="EMBL" id="KZ305033">
    <property type="protein sequence ID" value="PIA45663.1"/>
    <property type="molecule type" value="Genomic_DNA"/>
</dbReference>
<dbReference type="Proteomes" id="UP000230069">
    <property type="component" value="Unassembled WGS sequence"/>
</dbReference>
<evidence type="ECO:0000313" key="2">
    <source>
        <dbReference type="Proteomes" id="UP000230069"/>
    </source>
</evidence>
<organism evidence="1 2">
    <name type="scientific">Aquilegia coerulea</name>
    <name type="common">Rocky mountain columbine</name>
    <dbReference type="NCBI Taxonomy" id="218851"/>
    <lineage>
        <taxon>Eukaryota</taxon>
        <taxon>Viridiplantae</taxon>
        <taxon>Streptophyta</taxon>
        <taxon>Embryophyta</taxon>
        <taxon>Tracheophyta</taxon>
        <taxon>Spermatophyta</taxon>
        <taxon>Magnoliopsida</taxon>
        <taxon>Ranunculales</taxon>
        <taxon>Ranunculaceae</taxon>
        <taxon>Thalictroideae</taxon>
        <taxon>Aquilegia</taxon>
    </lineage>
</organism>
<protein>
    <submittedName>
        <fullName evidence="1">Uncharacterized protein</fullName>
    </submittedName>
</protein>
<keyword evidence="2" id="KW-1185">Reference proteome</keyword>
<reference evidence="1 2" key="1">
    <citation type="submission" date="2017-09" db="EMBL/GenBank/DDBJ databases">
        <title>WGS assembly of Aquilegia coerulea Goldsmith.</title>
        <authorList>
            <person name="Hodges S."/>
            <person name="Kramer E."/>
            <person name="Nordborg M."/>
            <person name="Tomkins J."/>
            <person name="Borevitz J."/>
            <person name="Derieg N."/>
            <person name="Yan J."/>
            <person name="Mihaltcheva S."/>
            <person name="Hayes R.D."/>
            <person name="Rokhsar D."/>
        </authorList>
    </citation>
    <scope>NUCLEOTIDE SEQUENCE [LARGE SCALE GENOMIC DNA]</scope>
    <source>
        <strain evidence="2">cv. Goldsmith</strain>
    </source>
</reference>
<dbReference type="InParanoid" id="A0A2G5DQ78"/>
<gene>
    <name evidence="1" type="ORF">AQUCO_01600111v1</name>
</gene>
<proteinExistence type="predicted"/>
<accession>A0A2G5DQ78</accession>
<evidence type="ECO:0000313" key="1">
    <source>
        <dbReference type="EMBL" id="PIA45663.1"/>
    </source>
</evidence>
<dbReference type="AlphaFoldDB" id="A0A2G5DQ78"/>